<evidence type="ECO:0000259" key="5">
    <source>
        <dbReference type="Pfam" id="PF02875"/>
    </source>
</evidence>
<evidence type="ECO:0000259" key="6">
    <source>
        <dbReference type="Pfam" id="PF08245"/>
    </source>
</evidence>
<evidence type="ECO:0000256" key="3">
    <source>
        <dbReference type="ARBA" id="ARBA00022840"/>
    </source>
</evidence>
<evidence type="ECO:0000313" key="7">
    <source>
        <dbReference type="EMBL" id="UQK58646.1"/>
    </source>
</evidence>
<evidence type="ECO:0000313" key="8">
    <source>
        <dbReference type="Proteomes" id="UP000831151"/>
    </source>
</evidence>
<dbReference type="EMBL" id="CP096649">
    <property type="protein sequence ID" value="UQK58646.1"/>
    <property type="molecule type" value="Genomic_DNA"/>
</dbReference>
<dbReference type="SUPFAM" id="SSF53244">
    <property type="entry name" value="MurD-like peptide ligases, peptide-binding domain"/>
    <property type="match status" value="1"/>
</dbReference>
<dbReference type="SUPFAM" id="SSF53623">
    <property type="entry name" value="MurD-like peptide ligases, catalytic domain"/>
    <property type="match status" value="1"/>
</dbReference>
<dbReference type="KEGG" id="fms:M1R53_05240"/>
<keyword evidence="4" id="KW-1133">Transmembrane helix</keyword>
<dbReference type="InterPro" id="IPR036565">
    <property type="entry name" value="Mur-like_cat_sf"/>
</dbReference>
<keyword evidence="1 7" id="KW-0436">Ligase</keyword>
<dbReference type="Pfam" id="PF08245">
    <property type="entry name" value="Mur_ligase_M"/>
    <property type="match status" value="1"/>
</dbReference>
<feature type="transmembrane region" description="Helical" evidence="4">
    <location>
        <begin position="74"/>
        <end position="92"/>
    </location>
</feature>
<dbReference type="InterPro" id="IPR013221">
    <property type="entry name" value="Mur_ligase_cen"/>
</dbReference>
<evidence type="ECO:0000256" key="4">
    <source>
        <dbReference type="SAM" id="Phobius"/>
    </source>
</evidence>
<keyword evidence="3" id="KW-0067">ATP-binding</keyword>
<protein>
    <submittedName>
        <fullName evidence="7">UDP-N-acetylmuramoyl-tripeptide--D-alanyl-D-alanine ligase</fullName>
    </submittedName>
</protein>
<evidence type="ECO:0000256" key="1">
    <source>
        <dbReference type="ARBA" id="ARBA00022598"/>
    </source>
</evidence>
<dbReference type="Gene3D" id="3.90.190.20">
    <property type="entry name" value="Mur ligase, C-terminal domain"/>
    <property type="match status" value="1"/>
</dbReference>
<proteinExistence type="predicted"/>
<name>A0A9E7IWR8_9FIRM</name>
<gene>
    <name evidence="7" type="ORF">M1R53_05240</name>
</gene>
<feature type="domain" description="Mur ligase C-terminal" evidence="5">
    <location>
        <begin position="366"/>
        <end position="488"/>
    </location>
</feature>
<feature type="domain" description="Mur ligase central" evidence="6">
    <location>
        <begin position="156"/>
        <end position="344"/>
    </location>
</feature>
<dbReference type="InterPro" id="IPR051046">
    <property type="entry name" value="MurCDEF_CellWall_CoF430Synth"/>
</dbReference>
<keyword evidence="2" id="KW-0547">Nucleotide-binding</keyword>
<dbReference type="AlphaFoldDB" id="A0A9E7IWR8"/>
<dbReference type="InterPro" id="IPR036615">
    <property type="entry name" value="Mur_ligase_C_dom_sf"/>
</dbReference>
<dbReference type="RefSeq" id="WP_249242239.1">
    <property type="nucleotide sequence ID" value="NZ_CP096649.1"/>
</dbReference>
<dbReference type="GO" id="GO:0016881">
    <property type="term" value="F:acid-amino acid ligase activity"/>
    <property type="evidence" value="ECO:0007669"/>
    <property type="project" value="InterPro"/>
</dbReference>
<organism evidence="7 8">
    <name type="scientific">Fenollaria massiliensis</name>
    <dbReference type="NCBI Taxonomy" id="938288"/>
    <lineage>
        <taxon>Bacteria</taxon>
        <taxon>Bacillati</taxon>
        <taxon>Bacillota</taxon>
        <taxon>Clostridia</taxon>
        <taxon>Eubacteriales</taxon>
        <taxon>Fenollaria</taxon>
    </lineage>
</organism>
<dbReference type="Gene3D" id="3.40.1190.10">
    <property type="entry name" value="Mur-like, catalytic domain"/>
    <property type="match status" value="1"/>
</dbReference>
<dbReference type="PANTHER" id="PTHR43024:SF1">
    <property type="entry name" value="UDP-N-ACETYLMURAMOYL-TRIPEPTIDE--D-ALANYL-D-ALANINE LIGASE"/>
    <property type="match status" value="1"/>
</dbReference>
<dbReference type="Proteomes" id="UP000831151">
    <property type="component" value="Chromosome"/>
</dbReference>
<keyword evidence="4" id="KW-0472">Membrane</keyword>
<dbReference type="Pfam" id="PF02875">
    <property type="entry name" value="Mur_ligase_C"/>
    <property type="match status" value="1"/>
</dbReference>
<keyword evidence="4" id="KW-0812">Transmembrane</keyword>
<dbReference type="InterPro" id="IPR004101">
    <property type="entry name" value="Mur_ligase_C"/>
</dbReference>
<dbReference type="PANTHER" id="PTHR43024">
    <property type="entry name" value="UDP-N-ACETYLMURAMOYL-TRIPEPTIDE--D-ALANYL-D-ALANINE LIGASE"/>
    <property type="match status" value="1"/>
</dbReference>
<reference evidence="7" key="1">
    <citation type="submission" date="2022-04" db="EMBL/GenBank/DDBJ databases">
        <title>Complete genome sequences of Ezakiella coagulans and Fenollaria massiliensis.</title>
        <authorList>
            <person name="France M.T."/>
            <person name="Clifford J."/>
            <person name="Narina S."/>
            <person name="Rutt L."/>
            <person name="Ravel J."/>
        </authorList>
    </citation>
    <scope>NUCLEOTIDE SEQUENCE</scope>
    <source>
        <strain evidence="7">C0061C2</strain>
    </source>
</reference>
<keyword evidence="8" id="KW-1185">Reference proteome</keyword>
<accession>A0A9E7IWR8</accession>
<feature type="transmembrane region" description="Helical" evidence="4">
    <location>
        <begin position="98"/>
        <end position="114"/>
    </location>
</feature>
<feature type="transmembrane region" description="Helical" evidence="4">
    <location>
        <begin position="6"/>
        <end position="24"/>
    </location>
</feature>
<dbReference type="GO" id="GO:0005524">
    <property type="term" value="F:ATP binding"/>
    <property type="evidence" value="ECO:0007669"/>
    <property type="project" value="UniProtKB-KW"/>
</dbReference>
<sequence length="496" mass="55603">MIAIFIFLPILLTVLIYIHSLAFFQIMQLNMYISSEYEAWLKNFGWLKNALKKLKPGDKKPLVFTDRMKRMMKIFALFNVIIMYTSIIAYLIFGEKIALAYLLVLAFILYIIRARSVKCANILALPIENKINHGFYVEAQNKIKKEKENKLKVVGITGSYGKTSTKLVLNDIVKNSLKTYATPSSFNTPMGISKVINNELESGTEVFISELGARYVGEIKEVADLVMPDIAIITNIGPCHIETFGSMENIVKTKFELIDSLKEGGLAIFNYDNPYIKEKAAEVKTRKVYISLEDDACDYFAKDISVGEFGTEFTLIYKNNEYKLKTKLLGKHNIYNVLLSVAAAHELGMSMEDVVKAVLDVNQVEHRLSLVENPNNLIIIDDAFNSNPSGAQAALDVVSEFKEGKKIVISPGMVELGDLQYEENKKFGKNAAAVVDHFIIVAEVNKKAIKDGLIEGGLDERFIHESASLSDAQLILQKICQAGDVILFENDLPDNY</sequence>
<evidence type="ECO:0000256" key="2">
    <source>
        <dbReference type="ARBA" id="ARBA00022741"/>
    </source>
</evidence>